<comment type="subcellular location">
    <subcellularLocation>
        <location evidence="1">Endomembrane system</location>
        <topology evidence="1">Multi-pass membrane protein</topology>
    </subcellularLocation>
</comment>
<evidence type="ECO:0000313" key="6">
    <source>
        <dbReference type="EMBL" id="MFC4076912.1"/>
    </source>
</evidence>
<keyword evidence="2" id="KW-0812">Transmembrane</keyword>
<evidence type="ECO:0000313" key="7">
    <source>
        <dbReference type="Proteomes" id="UP001595843"/>
    </source>
</evidence>
<name>A0ABV8JGB4_9BACL</name>
<feature type="domain" description="DUF1232" evidence="5">
    <location>
        <begin position="68"/>
        <end position="102"/>
    </location>
</feature>
<dbReference type="InterPro" id="IPR010652">
    <property type="entry name" value="DUF1232"/>
</dbReference>
<protein>
    <submittedName>
        <fullName evidence="6">YkvA family protein</fullName>
    </submittedName>
</protein>
<accession>A0ABV8JGB4</accession>
<evidence type="ECO:0000256" key="1">
    <source>
        <dbReference type="ARBA" id="ARBA00004127"/>
    </source>
</evidence>
<organism evidence="6 7">
    <name type="scientific">Salinithrix halophila</name>
    <dbReference type="NCBI Taxonomy" id="1485204"/>
    <lineage>
        <taxon>Bacteria</taxon>
        <taxon>Bacillati</taxon>
        <taxon>Bacillota</taxon>
        <taxon>Bacilli</taxon>
        <taxon>Bacillales</taxon>
        <taxon>Thermoactinomycetaceae</taxon>
        <taxon>Salinithrix</taxon>
    </lineage>
</organism>
<keyword evidence="3" id="KW-1133">Transmembrane helix</keyword>
<dbReference type="Proteomes" id="UP001595843">
    <property type="component" value="Unassembled WGS sequence"/>
</dbReference>
<comment type="caution">
    <text evidence="6">The sequence shown here is derived from an EMBL/GenBank/DDBJ whole genome shotgun (WGS) entry which is preliminary data.</text>
</comment>
<evidence type="ECO:0000256" key="4">
    <source>
        <dbReference type="ARBA" id="ARBA00023136"/>
    </source>
</evidence>
<dbReference type="EMBL" id="JBHSAP010000009">
    <property type="protein sequence ID" value="MFC4076912.1"/>
    <property type="molecule type" value="Genomic_DNA"/>
</dbReference>
<reference evidence="7" key="1">
    <citation type="journal article" date="2019" name="Int. J. Syst. Evol. Microbiol.">
        <title>The Global Catalogue of Microorganisms (GCM) 10K type strain sequencing project: providing services to taxonomists for standard genome sequencing and annotation.</title>
        <authorList>
            <consortium name="The Broad Institute Genomics Platform"/>
            <consortium name="The Broad Institute Genome Sequencing Center for Infectious Disease"/>
            <person name="Wu L."/>
            <person name="Ma J."/>
        </authorList>
    </citation>
    <scope>NUCLEOTIDE SEQUENCE [LARGE SCALE GENOMIC DNA]</scope>
    <source>
        <strain evidence="7">IBRC-M 10813</strain>
    </source>
</reference>
<dbReference type="Pfam" id="PF06803">
    <property type="entry name" value="DUF1232"/>
    <property type="match status" value="1"/>
</dbReference>
<gene>
    <name evidence="6" type="ORF">ACFOUO_08815</name>
</gene>
<keyword evidence="7" id="KW-1185">Reference proteome</keyword>
<sequence>MASKDLNKKVKNMLVPLGRKADTPEGSRKILDEFNSKVKRAGGIQQIIHKLKLLFDYFRHPGTSRVKKAFAGAALLYFIIPSDVLPDFIPVMGYVDDAAAVAIVWKLLSGELERFEERVQPVVDVEPDRN</sequence>
<keyword evidence="4" id="KW-0472">Membrane</keyword>
<evidence type="ECO:0000256" key="3">
    <source>
        <dbReference type="ARBA" id="ARBA00022989"/>
    </source>
</evidence>
<evidence type="ECO:0000256" key="2">
    <source>
        <dbReference type="ARBA" id="ARBA00022692"/>
    </source>
</evidence>
<proteinExistence type="predicted"/>
<dbReference type="RefSeq" id="WP_380704274.1">
    <property type="nucleotide sequence ID" value="NZ_JBHSAP010000009.1"/>
</dbReference>
<evidence type="ECO:0000259" key="5">
    <source>
        <dbReference type="Pfam" id="PF06803"/>
    </source>
</evidence>